<feature type="transmembrane region" description="Helical" evidence="1">
    <location>
        <begin position="26"/>
        <end position="48"/>
    </location>
</feature>
<feature type="transmembrane region" description="Helical" evidence="1">
    <location>
        <begin position="155"/>
        <end position="175"/>
    </location>
</feature>
<dbReference type="EMBL" id="JANUBL010000001">
    <property type="protein sequence ID" value="MCS4120485.1"/>
    <property type="molecule type" value="Genomic_DNA"/>
</dbReference>
<evidence type="ECO:0000313" key="2">
    <source>
        <dbReference type="EMBL" id="MCS4120485.1"/>
    </source>
</evidence>
<evidence type="ECO:0000313" key="4">
    <source>
        <dbReference type="Proteomes" id="UP001155144"/>
    </source>
</evidence>
<name>A0A9X2VBV3_9BACT</name>
<gene>
    <name evidence="2" type="ORF">GGP45_000803</name>
    <name evidence="3" type="ORF">GGP99_000770</name>
</gene>
<feature type="transmembrane region" description="Helical" evidence="1">
    <location>
        <begin position="76"/>
        <end position="94"/>
    </location>
</feature>
<protein>
    <recommendedName>
        <fullName evidence="5">Histidine kinase</fullName>
    </recommendedName>
</protein>
<evidence type="ECO:0000313" key="3">
    <source>
        <dbReference type="EMBL" id="MCS4156828.1"/>
    </source>
</evidence>
<dbReference type="EMBL" id="JANTZM010000003">
    <property type="protein sequence ID" value="MCS4156828.1"/>
    <property type="molecule type" value="Genomic_DNA"/>
</dbReference>
<keyword evidence="1" id="KW-1133">Transmembrane helix</keyword>
<feature type="transmembrane region" description="Helical" evidence="1">
    <location>
        <begin position="115"/>
        <end position="135"/>
    </location>
</feature>
<proteinExistence type="predicted"/>
<dbReference type="Proteomes" id="UP001155110">
    <property type="component" value="Unassembled WGS sequence"/>
</dbReference>
<organism evidence="2 4">
    <name type="scientific">Salinibacter ruber</name>
    <dbReference type="NCBI Taxonomy" id="146919"/>
    <lineage>
        <taxon>Bacteria</taxon>
        <taxon>Pseudomonadati</taxon>
        <taxon>Rhodothermota</taxon>
        <taxon>Rhodothermia</taxon>
        <taxon>Rhodothermales</taxon>
        <taxon>Salinibacteraceae</taxon>
        <taxon>Salinibacter</taxon>
    </lineage>
</organism>
<comment type="caution">
    <text evidence="2">The sequence shown here is derived from an EMBL/GenBank/DDBJ whole genome shotgun (WGS) entry which is preliminary data.</text>
</comment>
<evidence type="ECO:0000256" key="1">
    <source>
        <dbReference type="SAM" id="Phobius"/>
    </source>
</evidence>
<dbReference type="AlphaFoldDB" id="A0A9X2VBV3"/>
<accession>A0A9X2VBV3</accession>
<dbReference type="Proteomes" id="UP001155144">
    <property type="component" value="Unassembled WGS sequence"/>
</dbReference>
<sequence>MQSTTAQPARPAAGQALRRQVGPWDWVRGAFGGFVGSVAFGLFMAFIMPPPMLEVVIPNLYGIGATPENPAPLAGWAFHQFHGVMLGIAYVAYVEYPSVADWMEPRSLQGGLVHGLAWGLVTTIAFPILVMPLWLQAAGFAGAPPFPNVGFPATLLGLTGHVIYAVPVGILYALYRR</sequence>
<dbReference type="RefSeq" id="WP_259039658.1">
    <property type="nucleotide sequence ID" value="NZ_JANTZM010000003.1"/>
</dbReference>
<keyword evidence="1" id="KW-0812">Transmembrane</keyword>
<reference evidence="2" key="1">
    <citation type="submission" date="2022-08" db="EMBL/GenBank/DDBJ databases">
        <title>Genomic Encyclopedia of Type Strains, Phase V (KMG-V): Genome sequencing to study the core and pangenomes of soil and plant-associated prokaryotes.</title>
        <authorList>
            <person name="Whitman W."/>
        </authorList>
    </citation>
    <scope>NUCLEOTIDE SEQUENCE</scope>
    <source>
        <strain evidence="3">SP3002</strain>
        <strain evidence="2">SP3026</strain>
    </source>
</reference>
<evidence type="ECO:0008006" key="5">
    <source>
        <dbReference type="Google" id="ProtNLM"/>
    </source>
</evidence>
<keyword evidence="1" id="KW-0472">Membrane</keyword>